<organism evidence="2 3">
    <name type="scientific">Clostridium cadaveris</name>
    <dbReference type="NCBI Taxonomy" id="1529"/>
    <lineage>
        <taxon>Bacteria</taxon>
        <taxon>Bacillati</taxon>
        <taxon>Bacillota</taxon>
        <taxon>Clostridia</taxon>
        <taxon>Eubacteriales</taxon>
        <taxon>Clostridiaceae</taxon>
        <taxon>Clostridium</taxon>
    </lineage>
</organism>
<evidence type="ECO:0000313" key="2">
    <source>
        <dbReference type="EMBL" id="SFF69698.1"/>
    </source>
</evidence>
<keyword evidence="3" id="KW-1185">Reference proteome</keyword>
<dbReference type="SUPFAM" id="SSF53474">
    <property type="entry name" value="alpha/beta-Hydrolases"/>
    <property type="match status" value="1"/>
</dbReference>
<dbReference type="InterPro" id="IPR022742">
    <property type="entry name" value="Hydrolase_4"/>
</dbReference>
<evidence type="ECO:0000313" key="3">
    <source>
        <dbReference type="Proteomes" id="UP000182135"/>
    </source>
</evidence>
<dbReference type="PANTHER" id="PTHR11614">
    <property type="entry name" value="PHOSPHOLIPASE-RELATED"/>
    <property type="match status" value="1"/>
</dbReference>
<protein>
    <submittedName>
        <fullName evidence="2">Lysophospholipase, alpha-beta hydrolase superfamily</fullName>
    </submittedName>
</protein>
<dbReference type="Gene3D" id="3.40.50.1820">
    <property type="entry name" value="alpha/beta hydrolase"/>
    <property type="match status" value="1"/>
</dbReference>
<dbReference type="Pfam" id="PF12146">
    <property type="entry name" value="Hydrolase_4"/>
    <property type="match status" value="1"/>
</dbReference>
<dbReference type="GO" id="GO:0016787">
    <property type="term" value="F:hydrolase activity"/>
    <property type="evidence" value="ECO:0007669"/>
    <property type="project" value="UniProtKB-KW"/>
</dbReference>
<dbReference type="EMBL" id="FOOE01000007">
    <property type="protein sequence ID" value="SFF69698.1"/>
    <property type="molecule type" value="Genomic_DNA"/>
</dbReference>
<dbReference type="RefSeq" id="WP_051196384.1">
    <property type="nucleotide sequence ID" value="NZ_BAAACD010000007.1"/>
</dbReference>
<dbReference type="STRING" id="1529.SAMN04487885_10713"/>
<proteinExistence type="predicted"/>
<gene>
    <name evidence="2" type="ORF">SAMN04487885_10713</name>
</gene>
<dbReference type="InterPro" id="IPR029058">
    <property type="entry name" value="AB_hydrolase_fold"/>
</dbReference>
<dbReference type="eggNOG" id="COG2267">
    <property type="taxonomic scope" value="Bacteria"/>
</dbReference>
<evidence type="ECO:0000259" key="1">
    <source>
        <dbReference type="Pfam" id="PF12146"/>
    </source>
</evidence>
<feature type="domain" description="Serine aminopeptidase S33" evidence="1">
    <location>
        <begin position="29"/>
        <end position="292"/>
    </location>
</feature>
<dbReference type="Proteomes" id="UP000182135">
    <property type="component" value="Unassembled WGS sequence"/>
</dbReference>
<name>A0A1I2KTM9_9CLOT</name>
<reference evidence="2 3" key="1">
    <citation type="submission" date="2016-10" db="EMBL/GenBank/DDBJ databases">
        <authorList>
            <person name="de Groot N.N."/>
        </authorList>
    </citation>
    <scope>NUCLEOTIDE SEQUENCE [LARGE SCALE GENOMIC DNA]</scope>
    <source>
        <strain evidence="2 3">NLAE-zl-G419</strain>
    </source>
</reference>
<keyword evidence="2" id="KW-0378">Hydrolase</keyword>
<dbReference type="AlphaFoldDB" id="A0A1I2KTM9"/>
<dbReference type="GeneID" id="90545685"/>
<dbReference type="InterPro" id="IPR051044">
    <property type="entry name" value="MAG_DAG_Lipase"/>
</dbReference>
<sequence length="316" mass="36435">MKRKNFKFIDSRGIKLNCYKWENITCDMPKAIVQISHGMSENILRYDEFARELVEVGFTVYGHDHRGHGETAASIDDLGYMDDKDNFHSMVYDLKDMNDLIKRENEGIPIILFGHSMGSFLSQRYIELYGDSIDGLILSGSNGKQKAINNLGIPISYLEMKIFGRRKQSKLMDKLSFGSFNNNFKPVRTNCDWLTRDEKEVDKYLNNKYCGNIFTASYFYDLLKGLKEIHKESNLKKIPKSLNIYILAGSKDPVGENGKGIINLYNLYKKLGIKNVSYKLYDGARHEILNEINRDEVINDIKNILEEILSKTIVYS</sequence>
<accession>A0A1I2KTM9</accession>